<evidence type="ECO:0000313" key="2">
    <source>
        <dbReference type="EMBL" id="MBW78440.1"/>
    </source>
</evidence>
<sequence>MLVRNGSLLLTSAMAAFVRGDLMIFQYHFGVWIPPASSVIGICWPLTCGNVKMSCAPLKINTSSANRPDTVRAAFSTTSQLPPLVACHWGATLT</sequence>
<reference evidence="2" key="1">
    <citation type="submission" date="2018-01" db="EMBL/GenBank/DDBJ databases">
        <title>An insight into the sialome of Amazonian anophelines.</title>
        <authorList>
            <person name="Ribeiro J.M."/>
            <person name="Scarpassa V."/>
            <person name="Calvo E."/>
        </authorList>
    </citation>
    <scope>NUCLEOTIDE SEQUENCE</scope>
</reference>
<proteinExistence type="predicted"/>
<dbReference type="AlphaFoldDB" id="A0A2M4DLK3"/>
<evidence type="ECO:0000256" key="1">
    <source>
        <dbReference type="SAM" id="SignalP"/>
    </source>
</evidence>
<accession>A0A2M4DLK3</accession>
<feature type="signal peptide" evidence="1">
    <location>
        <begin position="1"/>
        <end position="20"/>
    </location>
</feature>
<name>A0A2M4DLK3_ANODA</name>
<feature type="chain" id="PRO_5014960666" evidence="1">
    <location>
        <begin position="21"/>
        <end position="94"/>
    </location>
</feature>
<organism evidence="2">
    <name type="scientific">Anopheles darlingi</name>
    <name type="common">Mosquito</name>
    <dbReference type="NCBI Taxonomy" id="43151"/>
    <lineage>
        <taxon>Eukaryota</taxon>
        <taxon>Metazoa</taxon>
        <taxon>Ecdysozoa</taxon>
        <taxon>Arthropoda</taxon>
        <taxon>Hexapoda</taxon>
        <taxon>Insecta</taxon>
        <taxon>Pterygota</taxon>
        <taxon>Neoptera</taxon>
        <taxon>Endopterygota</taxon>
        <taxon>Diptera</taxon>
        <taxon>Nematocera</taxon>
        <taxon>Culicoidea</taxon>
        <taxon>Culicidae</taxon>
        <taxon>Anophelinae</taxon>
        <taxon>Anopheles</taxon>
    </lineage>
</organism>
<keyword evidence="1" id="KW-0732">Signal</keyword>
<protein>
    <submittedName>
        <fullName evidence="2">Putative secreted protein</fullName>
    </submittedName>
</protein>
<dbReference type="EMBL" id="GGFL01014262">
    <property type="protein sequence ID" value="MBW78440.1"/>
    <property type="molecule type" value="Transcribed_RNA"/>
</dbReference>